<dbReference type="CDD" id="cd21631">
    <property type="entry name" value="RHH_CopG_NikR-like"/>
    <property type="match status" value="1"/>
</dbReference>
<reference evidence="2" key="1">
    <citation type="submission" date="2020-04" db="EMBL/GenBank/DDBJ databases">
        <authorList>
            <person name="Zhang T."/>
        </authorList>
    </citation>
    <scope>NUCLEOTIDE SEQUENCE</scope>
    <source>
        <strain evidence="2">HKST-UBA79</strain>
    </source>
</reference>
<reference evidence="2" key="2">
    <citation type="journal article" date="2021" name="Microbiome">
        <title>Successional dynamics and alternative stable states in a saline activated sludge microbial community over 9 years.</title>
        <authorList>
            <person name="Wang Y."/>
            <person name="Ye J."/>
            <person name="Ju F."/>
            <person name="Liu L."/>
            <person name="Boyd J.A."/>
            <person name="Deng Y."/>
            <person name="Parks D.H."/>
            <person name="Jiang X."/>
            <person name="Yin X."/>
            <person name="Woodcroft B.J."/>
            <person name="Tyson G.W."/>
            <person name="Hugenholtz P."/>
            <person name="Polz M.F."/>
            <person name="Zhang T."/>
        </authorList>
    </citation>
    <scope>NUCLEOTIDE SEQUENCE</scope>
    <source>
        <strain evidence="2">HKST-UBA79</strain>
    </source>
</reference>
<sequence>MAAWHYKDMGKVKTTIRLDSELKKIAEHRAIDEGTSLQFVVNVALERYLKGGFSQTPQQTSAPKNVDGNVAKLDLENSDEKNNDSQVSSGETEKSVEEFFNNHSKNLGTELKDFSTDTIYD</sequence>
<feature type="compositionally biased region" description="Polar residues" evidence="1">
    <location>
        <begin position="53"/>
        <end position="63"/>
    </location>
</feature>
<proteinExistence type="predicted"/>
<organism evidence="2 3">
    <name type="scientific">candidate division WWE3 bacterium</name>
    <dbReference type="NCBI Taxonomy" id="2053526"/>
    <lineage>
        <taxon>Bacteria</taxon>
        <taxon>Katanobacteria</taxon>
    </lineage>
</organism>
<evidence type="ECO:0000256" key="1">
    <source>
        <dbReference type="SAM" id="MobiDB-lite"/>
    </source>
</evidence>
<comment type="caution">
    <text evidence="2">The sequence shown here is derived from an EMBL/GenBank/DDBJ whole genome shotgun (WGS) entry which is preliminary data.</text>
</comment>
<feature type="region of interest" description="Disordered" evidence="1">
    <location>
        <begin position="53"/>
        <end position="102"/>
    </location>
</feature>
<feature type="compositionally biased region" description="Basic and acidic residues" evidence="1">
    <location>
        <begin position="73"/>
        <end position="83"/>
    </location>
</feature>
<dbReference type="GO" id="GO:0006355">
    <property type="term" value="P:regulation of DNA-templated transcription"/>
    <property type="evidence" value="ECO:0007669"/>
    <property type="project" value="InterPro"/>
</dbReference>
<accession>A0A955J237</accession>
<dbReference type="Proteomes" id="UP000740557">
    <property type="component" value="Unassembled WGS sequence"/>
</dbReference>
<dbReference type="SUPFAM" id="SSF47598">
    <property type="entry name" value="Ribbon-helix-helix"/>
    <property type="match status" value="1"/>
</dbReference>
<dbReference type="InterPro" id="IPR010985">
    <property type="entry name" value="Ribbon_hlx_hlx"/>
</dbReference>
<evidence type="ECO:0000313" key="3">
    <source>
        <dbReference type="Proteomes" id="UP000740557"/>
    </source>
</evidence>
<dbReference type="AlphaFoldDB" id="A0A955J237"/>
<protein>
    <submittedName>
        <fullName evidence="2">Uncharacterized protein</fullName>
    </submittedName>
</protein>
<evidence type="ECO:0000313" key="2">
    <source>
        <dbReference type="EMBL" id="MCA9308689.1"/>
    </source>
</evidence>
<name>A0A955J237_UNCKA</name>
<dbReference type="EMBL" id="JAGQNX010000135">
    <property type="protein sequence ID" value="MCA9308689.1"/>
    <property type="molecule type" value="Genomic_DNA"/>
</dbReference>
<gene>
    <name evidence="2" type="ORF">KC980_04200</name>
</gene>